<organism evidence="1 2">
    <name type="scientific">Nephila pilipes</name>
    <name type="common">Giant wood spider</name>
    <name type="synonym">Nephila maculata</name>
    <dbReference type="NCBI Taxonomy" id="299642"/>
    <lineage>
        <taxon>Eukaryota</taxon>
        <taxon>Metazoa</taxon>
        <taxon>Ecdysozoa</taxon>
        <taxon>Arthropoda</taxon>
        <taxon>Chelicerata</taxon>
        <taxon>Arachnida</taxon>
        <taxon>Araneae</taxon>
        <taxon>Araneomorphae</taxon>
        <taxon>Entelegynae</taxon>
        <taxon>Araneoidea</taxon>
        <taxon>Nephilidae</taxon>
        <taxon>Nephila</taxon>
    </lineage>
</organism>
<sequence>MDAFPLAIDSKQLASVCPEGKIFDTSSNSCIDISMHESEELHRLNAPYIRIHLLPKEEIKQNIFSFIENIESLANRALQETAPSVYELIDTEYMPIINSIQNDMLPVLNKIALPQIKKAYNYSMNVCKRIFGKLYQSWELSNSTHVNIVSFSDIADDINNDIKPILQLAKFLSPKLSQSRSKRSINSGIHVSPIISMNAEPILKGIFRTVANAITGGEDPFFNQLVMPIVENMMADPKTMGQLRNVFWKAKNIYEPIAFDLIRSKLQIFRGGSISRQFENRIKVANFEFYKETKPIFAEILTNHLPMILKKSAQNVQIIYWKLDHLKKYSGDLIHEVKFDLFIFFIRHGEYILRDDFNIETFSNMKKDLDVIKPKLLRISINYFSRSPNSWVNFLFSQNSILSRFI</sequence>
<proteinExistence type="predicted"/>
<evidence type="ECO:0000313" key="2">
    <source>
        <dbReference type="Proteomes" id="UP000887013"/>
    </source>
</evidence>
<protein>
    <submittedName>
        <fullName evidence="1">Chitin-binding type-2 domain-containing protein</fullName>
    </submittedName>
</protein>
<keyword evidence="2" id="KW-1185">Reference proteome</keyword>
<dbReference type="AlphaFoldDB" id="A0A8X6NTJ6"/>
<evidence type="ECO:0000313" key="1">
    <source>
        <dbReference type="EMBL" id="GFT34065.1"/>
    </source>
</evidence>
<dbReference type="OrthoDB" id="6424210at2759"/>
<gene>
    <name evidence="1" type="primary">AVEN_96773_1</name>
    <name evidence="1" type="ORF">NPIL_558061</name>
</gene>
<dbReference type="EMBL" id="BMAW01062021">
    <property type="protein sequence ID" value="GFT34065.1"/>
    <property type="molecule type" value="Genomic_DNA"/>
</dbReference>
<dbReference type="Proteomes" id="UP000887013">
    <property type="component" value="Unassembled WGS sequence"/>
</dbReference>
<reference evidence="1" key="1">
    <citation type="submission" date="2020-08" db="EMBL/GenBank/DDBJ databases">
        <title>Multicomponent nature underlies the extraordinary mechanical properties of spider dragline silk.</title>
        <authorList>
            <person name="Kono N."/>
            <person name="Nakamura H."/>
            <person name="Mori M."/>
            <person name="Yoshida Y."/>
            <person name="Ohtoshi R."/>
            <person name="Malay A.D."/>
            <person name="Moran D.A.P."/>
            <person name="Tomita M."/>
            <person name="Numata K."/>
            <person name="Arakawa K."/>
        </authorList>
    </citation>
    <scope>NUCLEOTIDE SEQUENCE</scope>
</reference>
<accession>A0A8X6NTJ6</accession>
<name>A0A8X6NTJ6_NEPPI</name>
<comment type="caution">
    <text evidence="1">The sequence shown here is derived from an EMBL/GenBank/DDBJ whole genome shotgun (WGS) entry which is preliminary data.</text>
</comment>